<dbReference type="SUPFAM" id="SSF57424">
    <property type="entry name" value="LDL receptor-like module"/>
    <property type="match status" value="2"/>
</dbReference>
<evidence type="ECO:0000259" key="12">
    <source>
        <dbReference type="PROSITE" id="PS50026"/>
    </source>
</evidence>
<dbReference type="InterPro" id="IPR023415">
    <property type="entry name" value="LDLR_class-A_CS"/>
</dbReference>
<dbReference type="PANTHER" id="PTHR24270">
    <property type="entry name" value="LOW-DENSITY LIPOPROTEIN RECEPTOR-RELATED"/>
    <property type="match status" value="1"/>
</dbReference>
<feature type="domain" description="EGF-like" evidence="12">
    <location>
        <begin position="954"/>
        <end position="995"/>
    </location>
</feature>
<evidence type="ECO:0000313" key="14">
    <source>
        <dbReference type="EMBL" id="CAF2271844.1"/>
    </source>
</evidence>
<keyword evidence="3 10" id="KW-0812">Transmembrane</keyword>
<dbReference type="CDD" id="cd00054">
    <property type="entry name" value="EGF_CA"/>
    <property type="match status" value="1"/>
</dbReference>
<dbReference type="GO" id="GO:0016192">
    <property type="term" value="P:vesicle-mediated transport"/>
    <property type="evidence" value="ECO:0007669"/>
    <property type="project" value="UniProtKB-ARBA"/>
</dbReference>
<feature type="disulfide bond" evidence="8">
    <location>
        <begin position="943"/>
        <end position="952"/>
    </location>
</feature>
<feature type="domain" description="EGF-like" evidence="12">
    <location>
        <begin position="918"/>
        <end position="953"/>
    </location>
</feature>
<dbReference type="GO" id="GO:0005886">
    <property type="term" value="C:plasma membrane"/>
    <property type="evidence" value="ECO:0007669"/>
    <property type="project" value="TreeGrafter"/>
</dbReference>
<feature type="transmembrane region" description="Helical" evidence="10">
    <location>
        <begin position="1440"/>
        <end position="1460"/>
    </location>
</feature>
<evidence type="ECO:0000256" key="10">
    <source>
        <dbReference type="SAM" id="Phobius"/>
    </source>
</evidence>
<dbReference type="CDD" id="cd00112">
    <property type="entry name" value="LDLa"/>
    <property type="match status" value="2"/>
</dbReference>
<dbReference type="Gene3D" id="4.10.400.10">
    <property type="entry name" value="Low-density Lipoprotein Receptor"/>
    <property type="match status" value="2"/>
</dbReference>
<keyword evidence="11" id="KW-0732">Signal</keyword>
<keyword evidence="5 10" id="KW-1133">Transmembrane helix</keyword>
<dbReference type="PROSITE" id="PS50262">
    <property type="entry name" value="G_PROTEIN_RECEP_F1_2"/>
    <property type="match status" value="1"/>
</dbReference>
<evidence type="ECO:0000313" key="15">
    <source>
        <dbReference type="EMBL" id="CAF4227127.1"/>
    </source>
</evidence>
<dbReference type="PROSITE" id="PS50068">
    <property type="entry name" value="LDLRA_2"/>
    <property type="match status" value="2"/>
</dbReference>
<feature type="transmembrane region" description="Helical" evidence="10">
    <location>
        <begin position="1044"/>
        <end position="1066"/>
    </location>
</feature>
<evidence type="ECO:0000256" key="5">
    <source>
        <dbReference type="ARBA" id="ARBA00022989"/>
    </source>
</evidence>
<feature type="transmembrane region" description="Helical" evidence="10">
    <location>
        <begin position="1220"/>
        <end position="1243"/>
    </location>
</feature>
<keyword evidence="8" id="KW-0245">EGF-like domain</keyword>
<dbReference type="PROSITE" id="PS00022">
    <property type="entry name" value="EGF_1"/>
    <property type="match status" value="4"/>
</dbReference>
<comment type="caution">
    <text evidence="14">The sequence shown here is derived from an EMBL/GenBank/DDBJ whole genome shotgun (WGS) entry which is preliminary data.</text>
</comment>
<feature type="domain" description="G-protein coupled receptors family 1 profile" evidence="13">
    <location>
        <begin position="1235"/>
        <end position="1491"/>
    </location>
</feature>
<evidence type="ECO:0000256" key="11">
    <source>
        <dbReference type="SAM" id="SignalP"/>
    </source>
</evidence>
<dbReference type="Proteomes" id="UP000663842">
    <property type="component" value="Unassembled WGS sequence"/>
</dbReference>
<dbReference type="SMART" id="SM00192">
    <property type="entry name" value="LDLa"/>
    <property type="match status" value="4"/>
</dbReference>
<dbReference type="InterPro" id="IPR036055">
    <property type="entry name" value="LDL_receptor-like_sf"/>
</dbReference>
<dbReference type="InterPro" id="IPR050685">
    <property type="entry name" value="LDLR"/>
</dbReference>
<gene>
    <name evidence="15" type="ORF">UXM345_LOCUS29431</name>
    <name evidence="14" type="ORF">XDN619_LOCUS37167</name>
</gene>
<reference evidence="14" key="1">
    <citation type="submission" date="2021-02" db="EMBL/GenBank/DDBJ databases">
        <authorList>
            <person name="Nowell W R."/>
        </authorList>
    </citation>
    <scope>NUCLEOTIDE SEQUENCE</scope>
</reference>
<name>A0A817AJX0_9BILA</name>
<feature type="disulfide bond" evidence="8">
    <location>
        <begin position="985"/>
        <end position="994"/>
    </location>
</feature>
<sequence length="1519" mass="175694">MIGFLHVICFLCAAIELQSIFYDTDYFLFDCLYYLPPNSQVPNKIKYCIRPANGQNPAIIDIINVHHPNFTFDELYRLNVTSHEVLLWSSSMDLAERYQDYIDQPMKANRVNELLFNCTSPWFGSYCQYSFEIDSNYSETVLSVQPKVHIVDAITHSTCYVLLKCDRGAEPMCLDWREVCDGRIDCLNDGVDESQCFQLEINECSENEYRCHNGLCIPKKYWQDGFDEAECLDKSDLSYSVPCPDTYLRLSMFICEEYACRSDEGRFSCGDGECVEDFSECQNGRHLLLIESLSVQGDLSDNCWIAMVCLSKIVDHVNEISCKQFLNLSQILSKLENCKYPIQFPTTPVLLGHVRFLYAPKQTFNINVELALLPDYVCYDEELCDFLTPTFRYENLACRHGYQIGIGSDVEVYDWKSIIDLIKPYFRGCSTRRDYNIVLPHSSLYVCKNSSKYISNHRLVDGISDCVLNDDEEVLKLRCSLNHPYRFHCLNDSQCQSISLLRNICQSERQTNFDQILFYEICDRAVDWNPMIVNGRNHSDETDCENWPCNNVYTRCDEFWSCSNGYDEEDCTRQICNKGFLPCISTYNSKLICLPANLVGNGIIDCFGASDELQYCRETSGFAQTYRFYCQNDTKCVQQWQLCDGAKDCLWGDDENFCEHTSTQCEVSNFDNLSDVEYVLCRIGSKERSSFSLKTASIYPPLAPTLYIGSANDKWNESYIESSIDDSAFSDICKYGLHIYHQLEPESISDLCFCPPIYYGDRCQYQNQRVSLTITMGFVHHNTIYGIVITLIEQDNDRQEIHSCHQLTQVPKYRCDRPFNIYLLYSTRPKNTSKNYSVRIDAFDKESLIYLASWTLKIPFTFLPVNRLAFFFTLPVYRTLHYNNCPLRCYKGTCMKFLNEERFFCRCDSGWSGAQCQIQIDCSNCSSNSICIGSIRNQPICVCPTGKFGTRCLLEQSCPINLCKNNGKCVVADDRMVDASFACICPEAYSGRRCEKIKPTIQVSLQNIEVPSYLFAYIYHDIDTSQPMPRFVLLQKVKLFQNVITLYSMFSYYIVVLKIDISYYLAVLQQDKSDNISTTVGSAQRCAPFQELFSSELLALPRIHRLKNYHIPCQNNVDLQCFIDEFYMCLCTVEHQTNCFLFEFNNSFVCTDDVYCENGGACLQDRPQCPESILCACVDCFFGDRCQFYAKGIGLTLDDMLRYAIRPNITFNKQSTAIKLSAALTMVIFVVGWLNSIFAFSVFYRHTSRQVGSGIYLHLLSIVSCLVVSLLTMKFWFVVFTHIDQSTNRRILYGGCVFLEIVLKVSLHMSNWLNAFVALERMVTVVRGVNFNKKRSKSIARWTVRLLPFVILSTLSHEFVYRGLFDDYEEQRIWCVFRYSRSIEKYSTAIQLFHFIAPFFINLFSAIFIIFNIARHRSITRIQHTYEQQLLQQFNEHKQLVVSPIVLVILSVPRLLISLFSGCVKISRSPWLYLLGYFISFIPSSFIFVIFVVPSTLYKKQFRESISGWRRFITRESTI</sequence>
<keyword evidence="4" id="KW-0677">Repeat</keyword>
<evidence type="ECO:0000256" key="8">
    <source>
        <dbReference type="PROSITE-ProRule" id="PRU00076"/>
    </source>
</evidence>
<evidence type="ECO:0000256" key="1">
    <source>
        <dbReference type="ARBA" id="ARBA00004167"/>
    </source>
</evidence>
<feature type="disulfide bond" evidence="9">
    <location>
        <begin position="204"/>
        <end position="216"/>
    </location>
</feature>
<keyword evidence="6 10" id="KW-0472">Membrane</keyword>
<feature type="transmembrane region" description="Helical" evidence="10">
    <location>
        <begin position="1392"/>
        <end position="1414"/>
    </location>
</feature>
<evidence type="ECO:0000256" key="3">
    <source>
        <dbReference type="ARBA" id="ARBA00022692"/>
    </source>
</evidence>
<evidence type="ECO:0000313" key="16">
    <source>
        <dbReference type="Proteomes" id="UP000663887"/>
    </source>
</evidence>
<dbReference type="PRINTS" id="PR00261">
    <property type="entry name" value="LDLRECEPTOR"/>
</dbReference>
<evidence type="ECO:0000259" key="13">
    <source>
        <dbReference type="PROSITE" id="PS50262"/>
    </source>
</evidence>
<dbReference type="InterPro" id="IPR002172">
    <property type="entry name" value="LDrepeatLR_classA_rpt"/>
</dbReference>
<comment type="caution">
    <text evidence="8">Lacks conserved residue(s) required for the propagation of feature annotation.</text>
</comment>
<dbReference type="InterPro" id="IPR017452">
    <property type="entry name" value="GPCR_Rhodpsn_7TM"/>
</dbReference>
<dbReference type="CDD" id="cd00637">
    <property type="entry name" value="7tm_classA_rhodopsin-like"/>
    <property type="match status" value="1"/>
</dbReference>
<dbReference type="Gene3D" id="1.20.1070.10">
    <property type="entry name" value="Rhodopsin 7-helix transmembrane proteins"/>
    <property type="match status" value="1"/>
</dbReference>
<feature type="signal peptide" evidence="11">
    <location>
        <begin position="1"/>
        <end position="17"/>
    </location>
</feature>
<dbReference type="SMART" id="SM00181">
    <property type="entry name" value="EGF"/>
    <property type="match status" value="5"/>
</dbReference>
<dbReference type="SUPFAM" id="SSF57196">
    <property type="entry name" value="EGF/Laminin"/>
    <property type="match status" value="2"/>
</dbReference>
<evidence type="ECO:0000256" key="2">
    <source>
        <dbReference type="ARBA" id="ARBA00004308"/>
    </source>
</evidence>
<feature type="transmembrane region" description="Helical" evidence="10">
    <location>
        <begin position="1255"/>
        <end position="1279"/>
    </location>
</feature>
<evidence type="ECO:0000256" key="6">
    <source>
        <dbReference type="ARBA" id="ARBA00023136"/>
    </source>
</evidence>
<dbReference type="InterPro" id="IPR000742">
    <property type="entry name" value="EGF"/>
</dbReference>
<dbReference type="Proteomes" id="UP000663887">
    <property type="component" value="Unassembled WGS sequence"/>
</dbReference>
<dbReference type="Gene3D" id="2.10.25.10">
    <property type="entry name" value="Laminin"/>
    <property type="match status" value="2"/>
</dbReference>
<proteinExistence type="predicted"/>
<evidence type="ECO:0000256" key="7">
    <source>
        <dbReference type="ARBA" id="ARBA00023157"/>
    </source>
</evidence>
<dbReference type="PROSITE" id="PS01209">
    <property type="entry name" value="LDLRA_1"/>
    <property type="match status" value="1"/>
</dbReference>
<feature type="disulfide bond" evidence="9">
    <location>
        <begin position="643"/>
        <end position="658"/>
    </location>
</feature>
<organism evidence="14 16">
    <name type="scientific">Rotaria magnacalcarata</name>
    <dbReference type="NCBI Taxonomy" id="392030"/>
    <lineage>
        <taxon>Eukaryota</taxon>
        <taxon>Metazoa</taxon>
        <taxon>Spiralia</taxon>
        <taxon>Gnathifera</taxon>
        <taxon>Rotifera</taxon>
        <taxon>Eurotatoria</taxon>
        <taxon>Bdelloidea</taxon>
        <taxon>Philodinida</taxon>
        <taxon>Philodinidae</taxon>
        <taxon>Rotaria</taxon>
    </lineage>
</organism>
<dbReference type="EMBL" id="CAJNRG010019345">
    <property type="protein sequence ID" value="CAF2271844.1"/>
    <property type="molecule type" value="Genomic_DNA"/>
</dbReference>
<feature type="domain" description="EGF-like" evidence="12">
    <location>
        <begin position="881"/>
        <end position="917"/>
    </location>
</feature>
<keyword evidence="7 8" id="KW-1015">Disulfide bond</keyword>
<feature type="transmembrane region" description="Helical" evidence="10">
    <location>
        <begin position="1472"/>
        <end position="1493"/>
    </location>
</feature>
<evidence type="ECO:0000256" key="9">
    <source>
        <dbReference type="PROSITE-ProRule" id="PRU00124"/>
    </source>
</evidence>
<feature type="chain" id="PRO_5036231039" evidence="11">
    <location>
        <begin position="18"/>
        <end position="1519"/>
    </location>
</feature>
<feature type="transmembrane region" description="Helical" evidence="10">
    <location>
        <begin position="1291"/>
        <end position="1307"/>
    </location>
</feature>
<accession>A0A817AJX0</accession>
<dbReference type="EMBL" id="CAJOBF010007224">
    <property type="protein sequence ID" value="CAF4227127.1"/>
    <property type="molecule type" value="Genomic_DNA"/>
</dbReference>
<dbReference type="SUPFAM" id="SSF81321">
    <property type="entry name" value="Family A G protein-coupled receptor-like"/>
    <property type="match status" value="1"/>
</dbReference>
<dbReference type="GO" id="GO:0012505">
    <property type="term" value="C:endomembrane system"/>
    <property type="evidence" value="ECO:0007669"/>
    <property type="project" value="UniProtKB-SubCell"/>
</dbReference>
<feature type="disulfide bond" evidence="8">
    <location>
        <begin position="907"/>
        <end position="916"/>
    </location>
</feature>
<protein>
    <submittedName>
        <fullName evidence="14">Uncharacterized protein</fullName>
    </submittedName>
</protein>
<evidence type="ECO:0000256" key="4">
    <source>
        <dbReference type="ARBA" id="ARBA00022737"/>
    </source>
</evidence>
<dbReference type="PROSITE" id="PS01186">
    <property type="entry name" value="EGF_2"/>
    <property type="match status" value="1"/>
</dbReference>
<comment type="subcellular location">
    <subcellularLocation>
        <location evidence="2">Endomembrane system</location>
    </subcellularLocation>
    <subcellularLocation>
        <location evidence="1">Membrane</location>
        <topology evidence="1">Single-pass membrane protein</topology>
    </subcellularLocation>
</comment>
<dbReference type="PROSITE" id="PS50026">
    <property type="entry name" value="EGF_3"/>
    <property type="match status" value="3"/>
</dbReference>